<accession>A0AA96GC14</accession>
<sequence length="398" mass="45049">MKNIIPFNKPFIAGKELYYIAQAVTFGNLAGDGYFTKKCSDLFEKQFRIPKVLMTPSCTAALEMAAMLCKLEAGDEVILPSYTFVSTANSIVRLGARPVFVDIRPDTLNLDENRIEEAITPKTKAIIPVHYAGIGCEMDRIMAIANKHDLFVIEDAAQGVGAYYNERPLGSIGHLGTYSFHETKNYICGEGGALCINDPGMIKRAEIIRDKGTNRSDFFRGEVDKYTWVDIGSSYVPSEIVCAFLYAQLEMLDSIAERRKAIYKQYRQLLRPLEIQGLLSLPTIPEDCKTNYHMFYILLPDMETRDALMGHLRQQNVLAVFHFVPLHTSPMGKKFGYAEGDFPISEQLSGQLLRLPFYYEMTEVEQEYIVKCITEGVKIVKENINLKREEPPALRFVN</sequence>
<dbReference type="Gene3D" id="3.40.640.10">
    <property type="entry name" value="Type I PLP-dependent aspartate aminotransferase-like (Major domain)"/>
    <property type="match status" value="1"/>
</dbReference>
<evidence type="ECO:0000313" key="6">
    <source>
        <dbReference type="Proteomes" id="UP001302719"/>
    </source>
</evidence>
<dbReference type="InterPro" id="IPR012749">
    <property type="entry name" value="WecE-like"/>
</dbReference>
<dbReference type="FunFam" id="3.40.640.10:FF:000037">
    <property type="entry name" value="dTDP-4-amino-4,6-dideoxygalactose transaminase"/>
    <property type="match status" value="1"/>
</dbReference>
<protein>
    <submittedName>
        <fullName evidence="5">dTDP-4-amino-4,6-dideoxygalactose transaminase</fullName>
        <ecNumber evidence="5">2.6.1.59</ecNumber>
    </submittedName>
</protein>
<comment type="similarity">
    <text evidence="1 4">Belongs to the DegT/DnrJ/EryC1 family.</text>
</comment>
<dbReference type="PIRSF" id="PIRSF000390">
    <property type="entry name" value="PLP_StrS"/>
    <property type="match status" value="1"/>
</dbReference>
<gene>
    <name evidence="5" type="primary">rffA</name>
    <name evidence="5" type="synonym">fcnA</name>
    <name evidence="5" type="synonym">wecE</name>
    <name evidence="5" type="ORF">PP769_00400</name>
</gene>
<dbReference type="EC" id="2.6.1.59" evidence="5"/>
<dbReference type="EMBL" id="CP116967">
    <property type="protein sequence ID" value="WNM58252.1"/>
    <property type="molecule type" value="Genomic_DNA"/>
</dbReference>
<dbReference type="SUPFAM" id="SSF53383">
    <property type="entry name" value="PLP-dependent transferases"/>
    <property type="match status" value="1"/>
</dbReference>
<dbReference type="NCBIfam" id="TIGR02379">
    <property type="entry name" value="ECA_wecE"/>
    <property type="match status" value="1"/>
</dbReference>
<dbReference type="PANTHER" id="PTHR30244">
    <property type="entry name" value="TRANSAMINASE"/>
    <property type="match status" value="1"/>
</dbReference>
<dbReference type="GO" id="GO:0000271">
    <property type="term" value="P:polysaccharide biosynthetic process"/>
    <property type="evidence" value="ECO:0007669"/>
    <property type="project" value="TreeGrafter"/>
</dbReference>
<dbReference type="Proteomes" id="UP001302719">
    <property type="component" value="Chromosome"/>
</dbReference>
<keyword evidence="3 4" id="KW-0663">Pyridoxal phosphate</keyword>
<dbReference type="Gene3D" id="3.90.1150.10">
    <property type="entry name" value="Aspartate Aminotransferase, domain 1"/>
    <property type="match status" value="1"/>
</dbReference>
<feature type="active site" description="Proton acceptor" evidence="2">
    <location>
        <position position="184"/>
    </location>
</feature>
<keyword evidence="5" id="KW-0808">Transferase</keyword>
<evidence type="ECO:0000256" key="4">
    <source>
        <dbReference type="RuleBase" id="RU004508"/>
    </source>
</evidence>
<dbReference type="InterPro" id="IPR000653">
    <property type="entry name" value="DegT/StrS_aminotransferase"/>
</dbReference>
<keyword evidence="5" id="KW-0032">Aminotransferase</keyword>
<evidence type="ECO:0000313" key="5">
    <source>
        <dbReference type="EMBL" id="WNM58252.1"/>
    </source>
</evidence>
<reference evidence="5 6" key="1">
    <citation type="submission" date="2023-01" db="EMBL/GenBank/DDBJ databases">
        <title>Cultivation and genomic characterization of new, ubiquitous marine nitrite-oxidizing bacteria from the Nitrospirales.</title>
        <authorList>
            <person name="Mueller A.J."/>
            <person name="Daebeler A."/>
            <person name="Herbold C.W."/>
            <person name="Kirkegaard R.H."/>
            <person name="Daims H."/>
        </authorList>
    </citation>
    <scope>NUCLEOTIDE SEQUENCE [LARGE SCALE GENOMIC DNA]</scope>
    <source>
        <strain evidence="5 6">VA</strain>
    </source>
</reference>
<dbReference type="NCBIfam" id="NF008687">
    <property type="entry name" value="PRK11706.1"/>
    <property type="match status" value="1"/>
</dbReference>
<organism evidence="5 6">
    <name type="scientific">Candidatus Nitrospira allomarina</name>
    <dbReference type="NCBI Taxonomy" id="3020900"/>
    <lineage>
        <taxon>Bacteria</taxon>
        <taxon>Pseudomonadati</taxon>
        <taxon>Nitrospirota</taxon>
        <taxon>Nitrospiria</taxon>
        <taxon>Nitrospirales</taxon>
        <taxon>Nitrospiraceae</taxon>
        <taxon>Nitrospira</taxon>
    </lineage>
</organism>
<dbReference type="PANTHER" id="PTHR30244:SF34">
    <property type="entry name" value="DTDP-4-AMINO-4,6-DIDEOXYGALACTOSE TRANSAMINASE"/>
    <property type="match status" value="1"/>
</dbReference>
<dbReference type="AlphaFoldDB" id="A0AA96GC14"/>
<evidence type="ECO:0000256" key="3">
    <source>
        <dbReference type="PIRSR" id="PIRSR000390-2"/>
    </source>
</evidence>
<dbReference type="CDD" id="cd00616">
    <property type="entry name" value="AHBA_syn"/>
    <property type="match status" value="1"/>
</dbReference>
<evidence type="ECO:0000256" key="1">
    <source>
        <dbReference type="ARBA" id="ARBA00037999"/>
    </source>
</evidence>
<dbReference type="KEGG" id="nall:PP769_00400"/>
<dbReference type="GO" id="GO:0030170">
    <property type="term" value="F:pyridoxal phosphate binding"/>
    <property type="evidence" value="ECO:0007669"/>
    <property type="project" value="TreeGrafter"/>
</dbReference>
<dbReference type="InterPro" id="IPR015424">
    <property type="entry name" value="PyrdxlP-dep_Trfase"/>
</dbReference>
<dbReference type="GO" id="GO:0019180">
    <property type="term" value="F:dTDP-4-amino-4,6-dideoxygalactose transaminase activity"/>
    <property type="evidence" value="ECO:0007669"/>
    <property type="project" value="UniProtKB-EC"/>
</dbReference>
<dbReference type="RefSeq" id="WP_312643823.1">
    <property type="nucleotide sequence ID" value="NZ_CP116967.1"/>
</dbReference>
<dbReference type="InterPro" id="IPR015422">
    <property type="entry name" value="PyrdxlP-dep_Trfase_small"/>
</dbReference>
<dbReference type="Pfam" id="PF01041">
    <property type="entry name" value="DegT_DnrJ_EryC1"/>
    <property type="match status" value="1"/>
</dbReference>
<dbReference type="InterPro" id="IPR015421">
    <property type="entry name" value="PyrdxlP-dep_Trfase_major"/>
</dbReference>
<evidence type="ECO:0000256" key="2">
    <source>
        <dbReference type="PIRSR" id="PIRSR000390-1"/>
    </source>
</evidence>
<feature type="modified residue" description="N6-(pyridoxal phosphate)lysine" evidence="3">
    <location>
        <position position="184"/>
    </location>
</feature>
<name>A0AA96GC14_9BACT</name>
<proteinExistence type="inferred from homology"/>
<keyword evidence="6" id="KW-1185">Reference proteome</keyword>